<dbReference type="Gramene" id="ERM96907">
    <property type="protein sequence ID" value="ERM96907"/>
    <property type="gene ID" value="AMTR_s00074p00105290"/>
</dbReference>
<sequence>MTTVPEMGAVQTMREPYDVADGGGAQSHTDVKNDHLDREAEVQETWTQEETVGVVSTWGDETNTIEDANESRTNAGGSRVANRSTTSKKRKKGKMIKDDIYVEKLDKIVEAIKVMTTTKDKDVLSDVFAAYMKMESRT</sequence>
<evidence type="ECO:0000313" key="2">
    <source>
        <dbReference type="EMBL" id="ERM96907.1"/>
    </source>
</evidence>
<evidence type="ECO:0000313" key="3">
    <source>
        <dbReference type="Proteomes" id="UP000017836"/>
    </source>
</evidence>
<dbReference type="HOGENOM" id="CLU_154103_0_0_1"/>
<gene>
    <name evidence="2" type="ORF">AMTR_s00074p00105290</name>
</gene>
<organism evidence="2 3">
    <name type="scientific">Amborella trichopoda</name>
    <dbReference type="NCBI Taxonomy" id="13333"/>
    <lineage>
        <taxon>Eukaryota</taxon>
        <taxon>Viridiplantae</taxon>
        <taxon>Streptophyta</taxon>
        <taxon>Embryophyta</taxon>
        <taxon>Tracheophyta</taxon>
        <taxon>Spermatophyta</taxon>
        <taxon>Magnoliopsida</taxon>
        <taxon>Amborellales</taxon>
        <taxon>Amborellaceae</taxon>
        <taxon>Amborella</taxon>
    </lineage>
</organism>
<accession>W1NM11</accession>
<reference evidence="3" key="1">
    <citation type="journal article" date="2013" name="Science">
        <title>The Amborella genome and the evolution of flowering plants.</title>
        <authorList>
            <consortium name="Amborella Genome Project"/>
        </authorList>
    </citation>
    <scope>NUCLEOTIDE SEQUENCE [LARGE SCALE GENOMIC DNA]</scope>
</reference>
<proteinExistence type="predicted"/>
<keyword evidence="3" id="KW-1185">Reference proteome</keyword>
<dbReference type="EMBL" id="KI396637">
    <property type="protein sequence ID" value="ERM96907.1"/>
    <property type="molecule type" value="Genomic_DNA"/>
</dbReference>
<name>W1NM11_AMBTC</name>
<dbReference type="Proteomes" id="UP000017836">
    <property type="component" value="Unassembled WGS sequence"/>
</dbReference>
<evidence type="ECO:0000256" key="1">
    <source>
        <dbReference type="SAM" id="MobiDB-lite"/>
    </source>
</evidence>
<feature type="region of interest" description="Disordered" evidence="1">
    <location>
        <begin position="58"/>
        <end position="94"/>
    </location>
</feature>
<dbReference type="AlphaFoldDB" id="W1NM11"/>
<feature type="region of interest" description="Disordered" evidence="1">
    <location>
        <begin position="1"/>
        <end position="36"/>
    </location>
</feature>
<protein>
    <submittedName>
        <fullName evidence="2">Uncharacterized protein</fullName>
    </submittedName>
</protein>